<proteinExistence type="predicted"/>
<gene>
    <name evidence="2" type="ORF">K1I41_09495</name>
</gene>
<evidence type="ECO:0000313" key="3">
    <source>
        <dbReference type="Proteomes" id="UP000825381"/>
    </source>
</evidence>
<evidence type="ECO:0008006" key="4">
    <source>
        <dbReference type="Google" id="ProtNLM"/>
    </source>
</evidence>
<organism evidence="2 3">
    <name type="scientific">Flavobacterium litorale</name>
    <dbReference type="NCBI Taxonomy" id="2856519"/>
    <lineage>
        <taxon>Bacteria</taxon>
        <taxon>Pseudomonadati</taxon>
        <taxon>Bacteroidota</taxon>
        <taxon>Flavobacteriia</taxon>
        <taxon>Flavobacteriales</taxon>
        <taxon>Flavobacteriaceae</taxon>
        <taxon>Flavobacterium</taxon>
    </lineage>
</organism>
<dbReference type="RefSeq" id="WP_220640118.1">
    <property type="nucleotide sequence ID" value="NZ_CP080429.1"/>
</dbReference>
<dbReference type="EMBL" id="CP080429">
    <property type="protein sequence ID" value="QYJ67773.1"/>
    <property type="molecule type" value="Genomic_DNA"/>
</dbReference>
<evidence type="ECO:0000256" key="1">
    <source>
        <dbReference type="SAM" id="SignalP"/>
    </source>
</evidence>
<keyword evidence="3" id="KW-1185">Reference proteome</keyword>
<dbReference type="Proteomes" id="UP000825381">
    <property type="component" value="Chromosome"/>
</dbReference>
<evidence type="ECO:0000313" key="2">
    <source>
        <dbReference type="EMBL" id="QYJ67773.1"/>
    </source>
</evidence>
<reference evidence="2 3" key="1">
    <citation type="submission" date="2021-07" db="EMBL/GenBank/DDBJ databases">
        <title>Flavobacterium WSW3-B6 sp.nov, isolated from seaweed.</title>
        <authorList>
            <person name="Muhammad N."/>
            <person name="Ho H."/>
            <person name="Lee Y.-J."/>
            <person name="Nguyen T."/>
            <person name="Ho J."/>
            <person name="Kim S.-G."/>
        </authorList>
    </citation>
    <scope>NUCLEOTIDE SEQUENCE [LARGE SCALE GENOMIC DNA]</scope>
    <source>
        <strain evidence="2 3">WSW3-B6</strain>
    </source>
</reference>
<sequence length="198" mass="22065">MKGFTYVIVCLFATVIANAQIEAKTKNGREVILNNNGTWIYTDSLCNFFTNTKTYTNGKEVIYANKAIKVTGEKGKTGLEIMLLKTSQSIVMNITILDDDIWCVNKDTKANIVFTDGKTITLQNMGEENCEGNFSCFLSEVMDNKKELKKLTKKMIQSIAISYAINNSEATVTNTVKTIFSIGEAYRVKTIVTCLSDK</sequence>
<accession>A0ABX8V4K5</accession>
<name>A0ABX8V4K5_9FLAO</name>
<feature type="signal peptide" evidence="1">
    <location>
        <begin position="1"/>
        <end position="19"/>
    </location>
</feature>
<feature type="chain" id="PRO_5046956508" description="DUF4923 domain-containing protein" evidence="1">
    <location>
        <begin position="20"/>
        <end position="198"/>
    </location>
</feature>
<protein>
    <recommendedName>
        <fullName evidence="4">DUF4923 domain-containing protein</fullName>
    </recommendedName>
</protein>
<keyword evidence="1" id="KW-0732">Signal</keyword>